<protein>
    <submittedName>
        <fullName evidence="2">Uncharacterized protein</fullName>
    </submittedName>
</protein>
<gene>
    <name evidence="2" type="ORF">Z043_124200</name>
</gene>
<dbReference type="AlphaFoldDB" id="A0A0P7TKA3"/>
<dbReference type="Proteomes" id="UP000034805">
    <property type="component" value="Unassembled WGS sequence"/>
</dbReference>
<evidence type="ECO:0000313" key="3">
    <source>
        <dbReference type="Proteomes" id="UP000034805"/>
    </source>
</evidence>
<reference evidence="2 3" key="1">
    <citation type="submission" date="2015-08" db="EMBL/GenBank/DDBJ databases">
        <title>The genome of the Asian arowana (Scleropages formosus).</title>
        <authorList>
            <person name="Tan M.H."/>
            <person name="Gan H.M."/>
            <person name="Croft L.J."/>
            <person name="Austin C.M."/>
        </authorList>
    </citation>
    <scope>NUCLEOTIDE SEQUENCE [LARGE SCALE GENOMIC DNA]</scope>
    <source>
        <strain evidence="2">Aro1</strain>
    </source>
</reference>
<evidence type="ECO:0000313" key="2">
    <source>
        <dbReference type="EMBL" id="KPP58020.1"/>
    </source>
</evidence>
<comment type="caution">
    <text evidence="2">The sequence shown here is derived from an EMBL/GenBank/DDBJ whole genome shotgun (WGS) entry which is preliminary data.</text>
</comment>
<name>A0A0P7TKA3_SCLFO</name>
<organism evidence="2 3">
    <name type="scientific">Scleropages formosus</name>
    <name type="common">Asian bonytongue</name>
    <name type="synonym">Osteoglossum formosum</name>
    <dbReference type="NCBI Taxonomy" id="113540"/>
    <lineage>
        <taxon>Eukaryota</taxon>
        <taxon>Metazoa</taxon>
        <taxon>Chordata</taxon>
        <taxon>Craniata</taxon>
        <taxon>Vertebrata</taxon>
        <taxon>Euteleostomi</taxon>
        <taxon>Actinopterygii</taxon>
        <taxon>Neopterygii</taxon>
        <taxon>Teleostei</taxon>
        <taxon>Osteoglossocephala</taxon>
        <taxon>Osteoglossomorpha</taxon>
        <taxon>Osteoglossiformes</taxon>
        <taxon>Osteoglossidae</taxon>
        <taxon>Scleropages</taxon>
    </lineage>
</organism>
<feature type="region of interest" description="Disordered" evidence="1">
    <location>
        <begin position="42"/>
        <end position="63"/>
    </location>
</feature>
<evidence type="ECO:0000256" key="1">
    <source>
        <dbReference type="SAM" id="MobiDB-lite"/>
    </source>
</evidence>
<proteinExistence type="predicted"/>
<accession>A0A0P7TKA3</accession>
<dbReference type="EMBL" id="JARO02014874">
    <property type="protein sequence ID" value="KPP58020.1"/>
    <property type="molecule type" value="Genomic_DNA"/>
</dbReference>
<sequence length="137" mass="14326">MESEQLFNRGYGRSSYNSIASASSDEELLDGVLMDFHTAEDDSLLDGDASPGRASSAPTEAPAHTSAVGALARNLLCCTAASYPGIPVVLLAACCVTLSPFHTRLPCPVFPYSTCTSCLAGPSLRPASPSSFKEHEI</sequence>